<dbReference type="AlphaFoldDB" id="A0A915NNJ6"/>
<keyword evidence="2" id="KW-0732">Signal</keyword>
<accession>A0A915NNJ6</accession>
<dbReference type="WBParaSite" id="scf7180000420446.g5309">
    <property type="protein sequence ID" value="scf7180000420446.g5309"/>
    <property type="gene ID" value="scf7180000420446.g5309"/>
</dbReference>
<evidence type="ECO:0000256" key="1">
    <source>
        <dbReference type="SAM" id="Coils"/>
    </source>
</evidence>
<evidence type="ECO:0000256" key="2">
    <source>
        <dbReference type="SAM" id="SignalP"/>
    </source>
</evidence>
<feature type="chain" id="PRO_5037056184" evidence="2">
    <location>
        <begin position="24"/>
        <end position="646"/>
    </location>
</feature>
<name>A0A915NNJ6_9BILA</name>
<keyword evidence="1" id="KW-0175">Coiled coil</keyword>
<evidence type="ECO:0000313" key="4">
    <source>
        <dbReference type="WBParaSite" id="scf7180000420446.g5309"/>
    </source>
</evidence>
<sequence length="646" mass="77050">MKENRILIFYIFLFCFGQTILLSEVIQQGINDHPNLVKESKEIINLEKENKIEKFVKEIKNLKNYGEVSDNSNLSEVESDNESVRKTVDGSLTNLKRFSFKEKLENFLKFLEDYVNNKYFSDMELQKELLTKKEMIEELTELVKKLNNDFLKEFENCEKLFNLLNKLKPTFKEEGQDKFQFTILINQLQKEIIIGQSERGFFYLEIEEFGSKYKKEIVDQMDVVKKEFGDKIMKGGSDSIANSDRKKIEQNDENMDSFWSKHKENFIEEAFSEKKGKMMQAIYNHLMKNTFKIYIEKEIRLTEGEKKGWNSFISNKVEKEYNSNSLENLKNIKFPFKLFNKKLLDKLNLSPEIKQELFDLNTHYKIIEEPEESLNIPTTKNEIKEIKTFYESENSKVLSLFELNNKDLTKNNEEQKQEKNSKFKNLVKLVAGKKNPKNKQGLGDIVNQAVAKKNNEQILTEKAKKFCSFKLRLNIYFNLNEAINALYKKISNIKKSTIYIKDFNKVAIRFEEALYLEEKMTNIYNRIKNWYSDRIEAWILYKYLIKDFFKLMADFVLLKELKVNLPLNLFYKEMVKELNFPEMWIEAEDKLLVPKKFYQMEVLLEELIRINSFKVILAFERMDKIFKTFSFINEKEIEKIEKNFGF</sequence>
<dbReference type="Proteomes" id="UP000887560">
    <property type="component" value="Unplaced"/>
</dbReference>
<organism evidence="3 4">
    <name type="scientific">Meloidogyne floridensis</name>
    <dbReference type="NCBI Taxonomy" id="298350"/>
    <lineage>
        <taxon>Eukaryota</taxon>
        <taxon>Metazoa</taxon>
        <taxon>Ecdysozoa</taxon>
        <taxon>Nematoda</taxon>
        <taxon>Chromadorea</taxon>
        <taxon>Rhabditida</taxon>
        <taxon>Tylenchina</taxon>
        <taxon>Tylenchomorpha</taxon>
        <taxon>Tylenchoidea</taxon>
        <taxon>Meloidogynidae</taxon>
        <taxon>Meloidogyninae</taxon>
        <taxon>Meloidogyne</taxon>
    </lineage>
</organism>
<evidence type="ECO:0000313" key="3">
    <source>
        <dbReference type="Proteomes" id="UP000887560"/>
    </source>
</evidence>
<reference evidence="4" key="1">
    <citation type="submission" date="2022-11" db="UniProtKB">
        <authorList>
            <consortium name="WormBaseParasite"/>
        </authorList>
    </citation>
    <scope>IDENTIFICATION</scope>
</reference>
<feature type="signal peptide" evidence="2">
    <location>
        <begin position="1"/>
        <end position="23"/>
    </location>
</feature>
<protein>
    <submittedName>
        <fullName evidence="4">Uncharacterized protein</fullName>
    </submittedName>
</protein>
<proteinExistence type="predicted"/>
<keyword evidence="3" id="KW-1185">Reference proteome</keyword>
<feature type="coiled-coil region" evidence="1">
    <location>
        <begin position="398"/>
        <end position="425"/>
    </location>
</feature>